<dbReference type="RefSeq" id="WP_145720197.1">
    <property type="nucleotide sequence ID" value="NZ_BSPF01000004.1"/>
</dbReference>
<dbReference type="AlphaFoldDB" id="A0A562NMC5"/>
<dbReference type="EMBL" id="VLKT01000026">
    <property type="protein sequence ID" value="TWI33131.1"/>
    <property type="molecule type" value="Genomic_DNA"/>
</dbReference>
<gene>
    <name evidence="1" type="ORF">IQ26_04131</name>
</gene>
<proteinExistence type="predicted"/>
<name>A0A562NMC5_9HYPH</name>
<organism evidence="1 2">
    <name type="scientific">Mesorhizobium tianshanense</name>
    <dbReference type="NCBI Taxonomy" id="39844"/>
    <lineage>
        <taxon>Bacteria</taxon>
        <taxon>Pseudomonadati</taxon>
        <taxon>Pseudomonadota</taxon>
        <taxon>Alphaproteobacteria</taxon>
        <taxon>Hyphomicrobiales</taxon>
        <taxon>Phyllobacteriaceae</taxon>
        <taxon>Mesorhizobium</taxon>
    </lineage>
</organism>
<dbReference type="InterPro" id="IPR009609">
    <property type="entry name" value="Phosphonate_metab_PhnG"/>
</dbReference>
<reference evidence="1 2" key="1">
    <citation type="journal article" date="2015" name="Stand. Genomic Sci.">
        <title>Genomic Encyclopedia of Bacterial and Archaeal Type Strains, Phase III: the genomes of soil and plant-associated and newly described type strains.</title>
        <authorList>
            <person name="Whitman W.B."/>
            <person name="Woyke T."/>
            <person name="Klenk H.P."/>
            <person name="Zhou Y."/>
            <person name="Lilburn T.G."/>
            <person name="Beck B.J."/>
            <person name="De Vos P."/>
            <person name="Vandamme P."/>
            <person name="Eisen J.A."/>
            <person name="Garrity G."/>
            <person name="Hugenholtz P."/>
            <person name="Kyrpides N.C."/>
        </authorList>
    </citation>
    <scope>NUCLEOTIDE SEQUENCE [LARGE SCALE GENOMIC DNA]</scope>
    <source>
        <strain evidence="1 2">CGMCC 1.2546</strain>
    </source>
</reference>
<keyword evidence="2" id="KW-1185">Reference proteome</keyword>
<dbReference type="GO" id="GO:0019634">
    <property type="term" value="P:organic phosphonate metabolic process"/>
    <property type="evidence" value="ECO:0007669"/>
    <property type="project" value="InterPro"/>
</dbReference>
<comment type="caution">
    <text evidence="1">The sequence shown here is derived from an EMBL/GenBank/DDBJ whole genome shotgun (WGS) entry which is preliminary data.</text>
</comment>
<dbReference type="GO" id="GO:0015716">
    <property type="term" value="P:organic phosphonate transport"/>
    <property type="evidence" value="ECO:0007669"/>
    <property type="project" value="InterPro"/>
</dbReference>
<evidence type="ECO:0000313" key="2">
    <source>
        <dbReference type="Proteomes" id="UP000317122"/>
    </source>
</evidence>
<dbReference type="NCBIfam" id="TIGR03293">
    <property type="entry name" value="PhnG_redo"/>
    <property type="match status" value="1"/>
</dbReference>
<dbReference type="Pfam" id="PF06754">
    <property type="entry name" value="PhnG"/>
    <property type="match status" value="1"/>
</dbReference>
<accession>A0A562NMC5</accession>
<dbReference type="Proteomes" id="UP000317122">
    <property type="component" value="Unassembled WGS sequence"/>
</dbReference>
<evidence type="ECO:0000313" key="1">
    <source>
        <dbReference type="EMBL" id="TWI33131.1"/>
    </source>
</evidence>
<protein>
    <submittedName>
        <fullName evidence="1">Alpha-D-ribose 1-methylphosphonate 5-triphosphate synthase subunit PhnG</fullName>
    </submittedName>
</protein>
<sequence length="155" mass="17520">MDADTPHDSNRQRSDWMSVLARAEPQDIDNLWEPRDKPLSFEWLHKPETGLVMVQGRAGGTGDAFNLGEMTVTRCTLRLAGGWIGYAYVKGRDHNHAERAALLDALLQQAERRGRLFSSVIEPLRSIQKARQEQRSRKAASTKVEFFTVARGSQK</sequence>
<dbReference type="OrthoDB" id="530475at2"/>